<proteinExistence type="predicted"/>
<keyword evidence="3" id="KW-1185">Reference proteome</keyword>
<accession>A0A840CXC9</accession>
<dbReference type="EMBL" id="JACIEP010000008">
    <property type="protein sequence ID" value="MBB4036543.1"/>
    <property type="molecule type" value="Genomic_DNA"/>
</dbReference>
<sequence>MSDIYYYICKKARYMSDYLRHIFEHASSQGYKSNVVKSLFGLLSILLTATILLFKIGENVFGYILGCLSVLIVLAFLFAYFYCLFKDPNLLRSEKFVLEKTAIEKALMSDSIKKTVSVNPPNSNYVSYGSIEEEAEK</sequence>
<evidence type="ECO:0000313" key="3">
    <source>
        <dbReference type="Proteomes" id="UP000555103"/>
    </source>
</evidence>
<keyword evidence="2" id="KW-0808">Transferase</keyword>
<protein>
    <submittedName>
        <fullName evidence="2">Glucan phosphoethanolaminetransferase (Alkaline phosphatase superfamily)</fullName>
    </submittedName>
</protein>
<organism evidence="2 3">
    <name type="scientific">Dysgonomonas hofstadii</name>
    <dbReference type="NCBI Taxonomy" id="637886"/>
    <lineage>
        <taxon>Bacteria</taxon>
        <taxon>Pseudomonadati</taxon>
        <taxon>Bacteroidota</taxon>
        <taxon>Bacteroidia</taxon>
        <taxon>Bacteroidales</taxon>
        <taxon>Dysgonomonadaceae</taxon>
        <taxon>Dysgonomonas</taxon>
    </lineage>
</organism>
<keyword evidence="1" id="KW-0812">Transmembrane</keyword>
<name>A0A840CXC9_9BACT</name>
<keyword evidence="1" id="KW-0472">Membrane</keyword>
<dbReference type="RefSeq" id="WP_183307444.1">
    <property type="nucleotide sequence ID" value="NZ_JACIEP010000008.1"/>
</dbReference>
<gene>
    <name evidence="2" type="ORF">GGR21_002449</name>
</gene>
<feature type="transmembrane region" description="Helical" evidence="1">
    <location>
        <begin position="60"/>
        <end position="85"/>
    </location>
</feature>
<comment type="caution">
    <text evidence="2">The sequence shown here is derived from an EMBL/GenBank/DDBJ whole genome shotgun (WGS) entry which is preliminary data.</text>
</comment>
<keyword evidence="1" id="KW-1133">Transmembrane helix</keyword>
<feature type="transmembrane region" description="Helical" evidence="1">
    <location>
        <begin position="35"/>
        <end position="54"/>
    </location>
</feature>
<reference evidence="2 3" key="1">
    <citation type="submission" date="2020-08" db="EMBL/GenBank/DDBJ databases">
        <title>Genomic Encyclopedia of Type Strains, Phase IV (KMG-IV): sequencing the most valuable type-strain genomes for metagenomic binning, comparative biology and taxonomic classification.</title>
        <authorList>
            <person name="Goeker M."/>
        </authorList>
    </citation>
    <scope>NUCLEOTIDE SEQUENCE [LARGE SCALE GENOMIC DNA]</scope>
    <source>
        <strain evidence="2 3">DSM 104969</strain>
    </source>
</reference>
<dbReference type="GO" id="GO:0016740">
    <property type="term" value="F:transferase activity"/>
    <property type="evidence" value="ECO:0007669"/>
    <property type="project" value="UniProtKB-KW"/>
</dbReference>
<evidence type="ECO:0000256" key="1">
    <source>
        <dbReference type="SAM" id="Phobius"/>
    </source>
</evidence>
<dbReference type="Proteomes" id="UP000555103">
    <property type="component" value="Unassembled WGS sequence"/>
</dbReference>
<dbReference type="AlphaFoldDB" id="A0A840CXC9"/>
<evidence type="ECO:0000313" key="2">
    <source>
        <dbReference type="EMBL" id="MBB4036543.1"/>
    </source>
</evidence>